<reference evidence="2 3" key="1">
    <citation type="journal article" date="2019" name="Commun. Biol.">
        <title>The bagworm genome reveals a unique fibroin gene that provides high tensile strength.</title>
        <authorList>
            <person name="Kono N."/>
            <person name="Nakamura H."/>
            <person name="Ohtoshi R."/>
            <person name="Tomita M."/>
            <person name="Numata K."/>
            <person name="Arakawa K."/>
        </authorList>
    </citation>
    <scope>NUCLEOTIDE SEQUENCE [LARGE SCALE GENOMIC DNA]</scope>
</reference>
<sequence length="104" mass="11910">MFCSEKQFVKSGIPTDYHWQHVFMVVLGFFFFHLRKSGCPISRYADGGLEVHSVPLLKQPHPATFLLTYLPALPTADVSSQMRNQEQIYVGSDLSSIFEIRYLP</sequence>
<feature type="transmembrane region" description="Helical" evidence="1">
    <location>
        <begin position="17"/>
        <end position="34"/>
    </location>
</feature>
<keyword evidence="1" id="KW-0812">Transmembrane</keyword>
<dbReference type="EMBL" id="BGZK01000657">
    <property type="protein sequence ID" value="GBP54933.1"/>
    <property type="molecule type" value="Genomic_DNA"/>
</dbReference>
<proteinExistence type="predicted"/>
<keyword evidence="3" id="KW-1185">Reference proteome</keyword>
<evidence type="ECO:0000313" key="3">
    <source>
        <dbReference type="Proteomes" id="UP000299102"/>
    </source>
</evidence>
<protein>
    <submittedName>
        <fullName evidence="2">Uncharacterized protein</fullName>
    </submittedName>
</protein>
<evidence type="ECO:0000256" key="1">
    <source>
        <dbReference type="SAM" id="Phobius"/>
    </source>
</evidence>
<accession>A0A4C1WVJ6</accession>
<name>A0A4C1WVJ6_EUMVA</name>
<keyword evidence="1" id="KW-0472">Membrane</keyword>
<keyword evidence="1" id="KW-1133">Transmembrane helix</keyword>
<dbReference type="Proteomes" id="UP000299102">
    <property type="component" value="Unassembled WGS sequence"/>
</dbReference>
<organism evidence="2 3">
    <name type="scientific">Eumeta variegata</name>
    <name type="common">Bagworm moth</name>
    <name type="synonym">Eumeta japonica</name>
    <dbReference type="NCBI Taxonomy" id="151549"/>
    <lineage>
        <taxon>Eukaryota</taxon>
        <taxon>Metazoa</taxon>
        <taxon>Ecdysozoa</taxon>
        <taxon>Arthropoda</taxon>
        <taxon>Hexapoda</taxon>
        <taxon>Insecta</taxon>
        <taxon>Pterygota</taxon>
        <taxon>Neoptera</taxon>
        <taxon>Endopterygota</taxon>
        <taxon>Lepidoptera</taxon>
        <taxon>Glossata</taxon>
        <taxon>Ditrysia</taxon>
        <taxon>Tineoidea</taxon>
        <taxon>Psychidae</taxon>
        <taxon>Oiketicinae</taxon>
        <taxon>Eumeta</taxon>
    </lineage>
</organism>
<gene>
    <name evidence="2" type="ORF">EVAR_29775_1</name>
</gene>
<evidence type="ECO:0000313" key="2">
    <source>
        <dbReference type="EMBL" id="GBP54933.1"/>
    </source>
</evidence>
<dbReference type="AlphaFoldDB" id="A0A4C1WVJ6"/>
<comment type="caution">
    <text evidence="2">The sequence shown here is derived from an EMBL/GenBank/DDBJ whole genome shotgun (WGS) entry which is preliminary data.</text>
</comment>